<organism evidence="1">
    <name type="scientific">marine sediment metagenome</name>
    <dbReference type="NCBI Taxonomy" id="412755"/>
    <lineage>
        <taxon>unclassified sequences</taxon>
        <taxon>metagenomes</taxon>
        <taxon>ecological metagenomes</taxon>
    </lineage>
</organism>
<gene>
    <name evidence="1" type="ORF">LCGC14_1343110</name>
</gene>
<comment type="caution">
    <text evidence="1">The sequence shown here is derived from an EMBL/GenBank/DDBJ whole genome shotgun (WGS) entry which is preliminary data.</text>
</comment>
<name>A0A0F9KDR3_9ZZZZ</name>
<dbReference type="AlphaFoldDB" id="A0A0F9KDR3"/>
<protein>
    <submittedName>
        <fullName evidence="1">Uncharacterized protein</fullName>
    </submittedName>
</protein>
<dbReference type="EMBL" id="LAZR01008231">
    <property type="protein sequence ID" value="KKM80113.1"/>
    <property type="molecule type" value="Genomic_DNA"/>
</dbReference>
<reference evidence="1" key="1">
    <citation type="journal article" date="2015" name="Nature">
        <title>Complex archaea that bridge the gap between prokaryotes and eukaryotes.</title>
        <authorList>
            <person name="Spang A."/>
            <person name="Saw J.H."/>
            <person name="Jorgensen S.L."/>
            <person name="Zaremba-Niedzwiedzka K."/>
            <person name="Martijn J."/>
            <person name="Lind A.E."/>
            <person name="van Eijk R."/>
            <person name="Schleper C."/>
            <person name="Guy L."/>
            <person name="Ettema T.J."/>
        </authorList>
    </citation>
    <scope>NUCLEOTIDE SEQUENCE</scope>
</reference>
<proteinExistence type="predicted"/>
<accession>A0A0F9KDR3</accession>
<sequence length="374" mass="39672">MAAKLYNVVEFVAVPPGGVAVLPHGLNIAGRGVVPDMVHRSDDAFAIVTVNVANVTVRNMGSIAAHCDVLLASWHTESCEFGAFVSATIVGGAPAMQFVMRQGGVAGANVYTDWMALIAAVSAVQGGKLILVDDSAVAPIRHSFRILGRDVAEVVPPVVVVKDVVTEVVVEDVGVVEAPSEVQEPEDPEWDIRDSVAVPVQDGFQFLPETPDLVDEVYDDEDVDDPVDVDDVDATDAAEDSEAVPVQNGFRFLAKIPDQVVADSVDDDVESTAAPVENGFQFLAVPDPVVVVDDVEDPIDDSIVEVDDDVDDDVDDSASVQNGFRFLIQDPVPIVDDDVVDTDVDEVGEDVVDDDDEDFEVASVMSAFPGGDSN</sequence>
<evidence type="ECO:0000313" key="1">
    <source>
        <dbReference type="EMBL" id="KKM80113.1"/>
    </source>
</evidence>